<dbReference type="AlphaFoldDB" id="A0A9R1WXL0"/>
<name>A0A9R1WXL0_LACSA</name>
<reference evidence="1 2" key="1">
    <citation type="journal article" date="2017" name="Nat. Commun.">
        <title>Genome assembly with in vitro proximity ligation data and whole-genome triplication in lettuce.</title>
        <authorList>
            <person name="Reyes-Chin-Wo S."/>
            <person name="Wang Z."/>
            <person name="Yang X."/>
            <person name="Kozik A."/>
            <person name="Arikit S."/>
            <person name="Song C."/>
            <person name="Xia L."/>
            <person name="Froenicke L."/>
            <person name="Lavelle D.O."/>
            <person name="Truco M.J."/>
            <person name="Xia R."/>
            <person name="Zhu S."/>
            <person name="Xu C."/>
            <person name="Xu H."/>
            <person name="Xu X."/>
            <person name="Cox K."/>
            <person name="Korf I."/>
            <person name="Meyers B.C."/>
            <person name="Michelmore R.W."/>
        </authorList>
    </citation>
    <scope>NUCLEOTIDE SEQUENCE [LARGE SCALE GENOMIC DNA]</scope>
    <source>
        <strain evidence="2">cv. Salinas</strain>
        <tissue evidence="1">Seedlings</tissue>
    </source>
</reference>
<proteinExistence type="predicted"/>
<evidence type="ECO:0000313" key="2">
    <source>
        <dbReference type="Proteomes" id="UP000235145"/>
    </source>
</evidence>
<accession>A0A9R1WXL0</accession>
<dbReference type="EMBL" id="NBSK02000008">
    <property type="protein sequence ID" value="KAJ0191511.1"/>
    <property type="molecule type" value="Genomic_DNA"/>
</dbReference>
<comment type="caution">
    <text evidence="1">The sequence shown here is derived from an EMBL/GenBank/DDBJ whole genome shotgun (WGS) entry which is preliminary data.</text>
</comment>
<gene>
    <name evidence="1" type="ORF">LSAT_V11C800396800</name>
</gene>
<organism evidence="1 2">
    <name type="scientific">Lactuca sativa</name>
    <name type="common">Garden lettuce</name>
    <dbReference type="NCBI Taxonomy" id="4236"/>
    <lineage>
        <taxon>Eukaryota</taxon>
        <taxon>Viridiplantae</taxon>
        <taxon>Streptophyta</taxon>
        <taxon>Embryophyta</taxon>
        <taxon>Tracheophyta</taxon>
        <taxon>Spermatophyta</taxon>
        <taxon>Magnoliopsida</taxon>
        <taxon>eudicotyledons</taxon>
        <taxon>Gunneridae</taxon>
        <taxon>Pentapetalae</taxon>
        <taxon>asterids</taxon>
        <taxon>campanulids</taxon>
        <taxon>Asterales</taxon>
        <taxon>Asteraceae</taxon>
        <taxon>Cichorioideae</taxon>
        <taxon>Cichorieae</taxon>
        <taxon>Lactucinae</taxon>
        <taxon>Lactuca</taxon>
    </lineage>
</organism>
<protein>
    <submittedName>
        <fullName evidence="1">Uncharacterized protein</fullName>
    </submittedName>
</protein>
<keyword evidence="2" id="KW-1185">Reference proteome</keyword>
<sequence length="93" mass="10983">MYFHLVVFYSFSSSILIFKRTNPKKYKKLWGHDPAHHELFLYTHTKNHDGVTFLVDKAKKIHDDFMERCARLEAIGEEIDEDKLFDDVVGGHD</sequence>
<evidence type="ECO:0000313" key="1">
    <source>
        <dbReference type="EMBL" id="KAJ0191511.1"/>
    </source>
</evidence>
<dbReference type="Proteomes" id="UP000235145">
    <property type="component" value="Unassembled WGS sequence"/>
</dbReference>